<keyword evidence="2" id="KW-0012">Acyltransferase</keyword>
<evidence type="ECO:0000313" key="6">
    <source>
        <dbReference type="Proteomes" id="UP000092683"/>
    </source>
</evidence>
<dbReference type="PANTHER" id="PTHR43877">
    <property type="entry name" value="AMINOALKYLPHOSPHONATE N-ACETYLTRANSFERASE-RELATED-RELATED"/>
    <property type="match status" value="1"/>
</dbReference>
<dbReference type="Gene3D" id="3.40.630.30">
    <property type="match status" value="1"/>
</dbReference>
<reference evidence="5 6" key="1">
    <citation type="submission" date="2016-06" db="EMBL/GenBank/DDBJ databases">
        <authorList>
            <person name="Kjaerup R.B."/>
            <person name="Dalgaard T.S."/>
            <person name="Juul-Madsen H.R."/>
        </authorList>
    </citation>
    <scope>NUCLEOTIDE SEQUENCE [LARGE SCALE GENOMIC DNA]</scope>
    <source>
        <strain evidence="5 6">E3012</strain>
    </source>
</reference>
<name>A0A1B9DE07_MYCMA</name>
<sequence>MTTGAVTIRRAGPGDLASVAEMHYPVWRQSWTGVLPDSTIDVLGSPRRWAVLAYPRVLQRRGWSMWIAESDSRAIGMTLFGPDPADRGQVELDSLYVAAGCQRRGIGARLLATALGESPAGDVVLWCAEHNTKARLFYEKHGFRADGRTLDWQPLPGVDVPHVGYRLSRPERAGAGHTDRDRSSPTSPGVRPA</sequence>
<feature type="compositionally biased region" description="Basic and acidic residues" evidence="3">
    <location>
        <begin position="169"/>
        <end position="183"/>
    </location>
</feature>
<comment type="caution">
    <text evidence="5">The sequence shown here is derived from an EMBL/GenBank/DDBJ whole genome shotgun (WGS) entry which is preliminary data.</text>
</comment>
<protein>
    <submittedName>
        <fullName evidence="5">GNAT family acetyltransferase</fullName>
    </submittedName>
</protein>
<feature type="domain" description="N-acetyltransferase" evidence="4">
    <location>
        <begin position="6"/>
        <end position="170"/>
    </location>
</feature>
<evidence type="ECO:0000256" key="1">
    <source>
        <dbReference type="ARBA" id="ARBA00022679"/>
    </source>
</evidence>
<feature type="region of interest" description="Disordered" evidence="3">
    <location>
        <begin position="169"/>
        <end position="193"/>
    </location>
</feature>
<dbReference type="InterPro" id="IPR000182">
    <property type="entry name" value="GNAT_dom"/>
</dbReference>
<dbReference type="RefSeq" id="WP_065478415.1">
    <property type="nucleotide sequence ID" value="NZ_MBEE01000019.1"/>
</dbReference>
<dbReference type="OrthoDB" id="5243635at2"/>
<dbReference type="GO" id="GO:0016747">
    <property type="term" value="F:acyltransferase activity, transferring groups other than amino-acyl groups"/>
    <property type="evidence" value="ECO:0007669"/>
    <property type="project" value="InterPro"/>
</dbReference>
<dbReference type="Proteomes" id="UP000092683">
    <property type="component" value="Unassembled WGS sequence"/>
</dbReference>
<dbReference type="PANTHER" id="PTHR43877:SF1">
    <property type="entry name" value="ACETYLTRANSFERASE"/>
    <property type="match status" value="1"/>
</dbReference>
<organism evidence="5 6">
    <name type="scientific">Mycobacterium malmoense</name>
    <dbReference type="NCBI Taxonomy" id="1780"/>
    <lineage>
        <taxon>Bacteria</taxon>
        <taxon>Bacillati</taxon>
        <taxon>Actinomycetota</taxon>
        <taxon>Actinomycetes</taxon>
        <taxon>Mycobacteriales</taxon>
        <taxon>Mycobacteriaceae</taxon>
        <taxon>Mycobacterium</taxon>
    </lineage>
</organism>
<evidence type="ECO:0000259" key="4">
    <source>
        <dbReference type="PROSITE" id="PS51186"/>
    </source>
</evidence>
<dbReference type="PROSITE" id="PS51186">
    <property type="entry name" value="GNAT"/>
    <property type="match status" value="1"/>
</dbReference>
<dbReference type="Pfam" id="PF00583">
    <property type="entry name" value="Acetyltransf_1"/>
    <property type="match status" value="1"/>
</dbReference>
<dbReference type="InterPro" id="IPR016181">
    <property type="entry name" value="Acyl_CoA_acyltransferase"/>
</dbReference>
<accession>A0A1B9DE07</accession>
<proteinExistence type="predicted"/>
<dbReference type="CDD" id="cd04301">
    <property type="entry name" value="NAT_SF"/>
    <property type="match status" value="1"/>
</dbReference>
<dbReference type="SUPFAM" id="SSF55729">
    <property type="entry name" value="Acyl-CoA N-acyltransferases (Nat)"/>
    <property type="match status" value="1"/>
</dbReference>
<evidence type="ECO:0000313" key="5">
    <source>
        <dbReference type="EMBL" id="OCB62779.1"/>
    </source>
</evidence>
<keyword evidence="1 5" id="KW-0808">Transferase</keyword>
<dbReference type="InterPro" id="IPR050832">
    <property type="entry name" value="Bact_Acetyltransf"/>
</dbReference>
<dbReference type="EMBL" id="MBEE01000019">
    <property type="protein sequence ID" value="OCB62779.1"/>
    <property type="molecule type" value="Genomic_DNA"/>
</dbReference>
<evidence type="ECO:0000256" key="2">
    <source>
        <dbReference type="ARBA" id="ARBA00023315"/>
    </source>
</evidence>
<dbReference type="AlphaFoldDB" id="A0A1B9DE07"/>
<evidence type="ECO:0000256" key="3">
    <source>
        <dbReference type="SAM" id="MobiDB-lite"/>
    </source>
</evidence>
<gene>
    <name evidence="5" type="ORF">A5677_11625</name>
</gene>